<organism evidence="2 3">
    <name type="scientific">Peredibacter starrii</name>
    <dbReference type="NCBI Taxonomy" id="28202"/>
    <lineage>
        <taxon>Bacteria</taxon>
        <taxon>Pseudomonadati</taxon>
        <taxon>Bdellovibrionota</taxon>
        <taxon>Bacteriovoracia</taxon>
        <taxon>Bacteriovoracales</taxon>
        <taxon>Bacteriovoracaceae</taxon>
        <taxon>Peredibacter</taxon>
    </lineage>
</organism>
<evidence type="ECO:0000313" key="2">
    <source>
        <dbReference type="EMBL" id="WPU65045.1"/>
    </source>
</evidence>
<accession>A0AAX4HPA9</accession>
<sequence>MVNKFYLLIVACFISSAAFGSDAVILKSLKNFNSVGPNANECSEKLQQECPEVLKESLKDMYRKGTVGTINAIVSDGSMKNPRTACNSASTYSIKQDQTKLNQQLETHYPKTPQLYDYTQRCSENLDDLIDDEYSKSDRSLAQSYMQYDFNYKSLALHNAMANLLESRAQIGLVLQQDAFDCYSLRMMAVQKQCLSLSQCRPSGNKQHYLNVKVDEVDQALGSLRALNQEILKTRDREKIKLMREDMERIKDLNPLLKGEKFKHLVTNLRSTPSANELQTAVTEQLKLSQKEINKQLKQFNRAHGCLVGARTECDDFEEIMGKTRYQHPDVVFPKANELNYAATFHQCVENIKDNRNTADVVLDDVAVNLALTLTPYAVVNGVKLAGTLARTASIASKVARAENLVGKAGLAANIGYGGYHTAEEFERCQAEVKNFKGLGAAPGKMSCDSVEKIFVRNSNNSRCINQALISAALLTPVAANSLRLARHLPKMAPEKFKSLVGKIRSGKSLSKEEELLLLEKIKAKNPLEKLMVKGISVADKEFATKALEKLYKQEHVSPEDLLKLSKLIQPRNPPLLLVTRQDNVDKILDSKRIWGSTEGSVYGASKPAETALDKLKTGVHGDKEGTFIFTPEAAALFKPHEVTGLYSAMKRAAGQYKGPFGDIIIEEAKRIMVNGRPHIIVTKARRAAGTADEVLHAGQKTSKAEARLLGRRAGIDTIATGTGAIVTIQASSAFTGVTVSDMLIELLEEKD</sequence>
<dbReference type="AlphaFoldDB" id="A0AAX4HPA9"/>
<gene>
    <name evidence="2" type="ORF">SOO65_20320</name>
</gene>
<dbReference type="KEGG" id="psti:SOO65_20320"/>
<evidence type="ECO:0000256" key="1">
    <source>
        <dbReference type="SAM" id="SignalP"/>
    </source>
</evidence>
<name>A0AAX4HPA9_9BACT</name>
<reference evidence="2 3" key="1">
    <citation type="submission" date="2023-11" db="EMBL/GenBank/DDBJ databases">
        <title>Peredibacter starrii A3.12.</title>
        <authorList>
            <person name="Mitchell R.J."/>
        </authorList>
    </citation>
    <scope>NUCLEOTIDE SEQUENCE [LARGE SCALE GENOMIC DNA]</scope>
    <source>
        <strain evidence="2 3">A3.12</strain>
    </source>
</reference>
<evidence type="ECO:0000313" key="3">
    <source>
        <dbReference type="Proteomes" id="UP001324634"/>
    </source>
</evidence>
<dbReference type="Proteomes" id="UP001324634">
    <property type="component" value="Chromosome"/>
</dbReference>
<dbReference type="EMBL" id="CP139487">
    <property type="protein sequence ID" value="WPU65045.1"/>
    <property type="molecule type" value="Genomic_DNA"/>
</dbReference>
<dbReference type="RefSeq" id="WP_321395002.1">
    <property type="nucleotide sequence ID" value="NZ_CP139487.1"/>
</dbReference>
<keyword evidence="3" id="KW-1185">Reference proteome</keyword>
<feature type="signal peptide" evidence="1">
    <location>
        <begin position="1"/>
        <end position="20"/>
    </location>
</feature>
<keyword evidence="1" id="KW-0732">Signal</keyword>
<feature type="chain" id="PRO_5043870072" evidence="1">
    <location>
        <begin position="21"/>
        <end position="752"/>
    </location>
</feature>
<proteinExistence type="predicted"/>
<protein>
    <submittedName>
        <fullName evidence="2">Uncharacterized protein</fullName>
    </submittedName>
</protein>